<name>A0A7Y0HWX3_9BIFI</name>
<dbReference type="AlphaFoldDB" id="A0A7Y0HWX3"/>
<dbReference type="Pfam" id="PF21825">
    <property type="entry name" value="crAss001_48"/>
    <property type="match status" value="1"/>
</dbReference>
<keyword evidence="2" id="KW-1185">Reference proteome</keyword>
<sequence>MGTSEAEEIDLPSYLGISAVEAHLVHPADNEGKHTHVVAHDITIMPQIGVMFHEAEWDGDPDYGRETPSTIIVPFHNIAAIRDVETVTIGAEDLDDWKNRLVTEHNELLARYMKLAGILDLESEDGEDVLAGQRGLMEQQRDLMRAYLRVLEQRAMKAGLSFKGNA</sequence>
<dbReference type="EMBL" id="JAAIIG010000003">
    <property type="protein sequence ID" value="NMM98118.1"/>
    <property type="molecule type" value="Genomic_DNA"/>
</dbReference>
<proteinExistence type="predicted"/>
<accession>A0A7Y0HWX3</accession>
<evidence type="ECO:0000313" key="2">
    <source>
        <dbReference type="Proteomes" id="UP000543419"/>
    </source>
</evidence>
<gene>
    <name evidence="1" type="ORF">G1C97_1067</name>
</gene>
<comment type="caution">
    <text evidence="1">The sequence shown here is derived from an EMBL/GenBank/DDBJ whole genome shotgun (WGS) entry which is preliminary data.</text>
</comment>
<dbReference type="RefSeq" id="WP_169240865.1">
    <property type="nucleotide sequence ID" value="NZ_JAAIIG010000003.1"/>
</dbReference>
<protein>
    <submittedName>
        <fullName evidence="1">Uncharacterized protein</fullName>
    </submittedName>
</protein>
<dbReference type="InterPro" id="IPR054052">
    <property type="entry name" value="Y16Q-like"/>
</dbReference>
<organism evidence="1 2">
    <name type="scientific">Bifidobacterium olomucense</name>
    <dbReference type="NCBI Taxonomy" id="2675324"/>
    <lineage>
        <taxon>Bacteria</taxon>
        <taxon>Bacillati</taxon>
        <taxon>Actinomycetota</taxon>
        <taxon>Actinomycetes</taxon>
        <taxon>Bifidobacteriales</taxon>
        <taxon>Bifidobacteriaceae</taxon>
        <taxon>Bifidobacterium</taxon>
    </lineage>
</organism>
<dbReference type="Proteomes" id="UP000543419">
    <property type="component" value="Unassembled WGS sequence"/>
</dbReference>
<evidence type="ECO:0000313" key="1">
    <source>
        <dbReference type="EMBL" id="NMM98118.1"/>
    </source>
</evidence>
<reference evidence="1 2" key="1">
    <citation type="submission" date="2020-02" db="EMBL/GenBank/DDBJ databases">
        <title>Characterization of phylogenetic diversity of novel bifidobacterial species isolated in Czech ZOOs.</title>
        <authorList>
            <person name="Lugli G.A."/>
            <person name="Vera N.B."/>
            <person name="Ventura M."/>
        </authorList>
    </citation>
    <scope>NUCLEOTIDE SEQUENCE [LARGE SCALE GENOMIC DNA]</scope>
    <source>
        <strain evidence="1 2">DSM 109959</strain>
    </source>
</reference>